<name>A0ABT2LPS0_9HYPH</name>
<evidence type="ECO:0000313" key="6">
    <source>
        <dbReference type="EMBL" id="MCT7376550.1"/>
    </source>
</evidence>
<dbReference type="PANTHER" id="PTHR30537">
    <property type="entry name" value="HTH-TYPE TRANSCRIPTIONAL REGULATOR"/>
    <property type="match status" value="1"/>
</dbReference>
<accession>A0ABT2LPS0</accession>
<dbReference type="EMBL" id="JAOCZP010000004">
    <property type="protein sequence ID" value="MCT7376550.1"/>
    <property type="molecule type" value="Genomic_DNA"/>
</dbReference>
<dbReference type="InterPro" id="IPR000847">
    <property type="entry name" value="LysR_HTH_N"/>
</dbReference>
<dbReference type="InterPro" id="IPR036390">
    <property type="entry name" value="WH_DNA-bd_sf"/>
</dbReference>
<dbReference type="Pfam" id="PF03466">
    <property type="entry name" value="LysR_substrate"/>
    <property type="match status" value="1"/>
</dbReference>
<comment type="caution">
    <text evidence="6">The sequence shown here is derived from an EMBL/GenBank/DDBJ whole genome shotgun (WGS) entry which is preliminary data.</text>
</comment>
<dbReference type="PROSITE" id="PS50931">
    <property type="entry name" value="HTH_LYSR"/>
    <property type="match status" value="1"/>
</dbReference>
<dbReference type="Pfam" id="PF00126">
    <property type="entry name" value="HTH_1"/>
    <property type="match status" value="1"/>
</dbReference>
<evidence type="ECO:0000256" key="3">
    <source>
        <dbReference type="ARBA" id="ARBA00023125"/>
    </source>
</evidence>
<dbReference type="SUPFAM" id="SSF46785">
    <property type="entry name" value="Winged helix' DNA-binding domain"/>
    <property type="match status" value="1"/>
</dbReference>
<keyword evidence="2" id="KW-0805">Transcription regulation</keyword>
<dbReference type="InterPro" id="IPR058163">
    <property type="entry name" value="LysR-type_TF_proteobact-type"/>
</dbReference>
<evidence type="ECO:0000256" key="2">
    <source>
        <dbReference type="ARBA" id="ARBA00023015"/>
    </source>
</evidence>
<gene>
    <name evidence="6" type="ORF">N5A92_16065</name>
</gene>
<keyword evidence="4" id="KW-0804">Transcription</keyword>
<dbReference type="InterPro" id="IPR036388">
    <property type="entry name" value="WH-like_DNA-bd_sf"/>
</dbReference>
<protein>
    <submittedName>
        <fullName evidence="6">LysR substrate-binding domain-containing protein</fullName>
    </submittedName>
</protein>
<keyword evidence="7" id="KW-1185">Reference proteome</keyword>
<evidence type="ECO:0000259" key="5">
    <source>
        <dbReference type="PROSITE" id="PS50931"/>
    </source>
</evidence>
<reference evidence="6 7" key="1">
    <citation type="submission" date="2022-09" db="EMBL/GenBank/DDBJ databases">
        <title>Chelativorans salina sp. nov., a novel slightly halophilic bacterium isolated from a saline lake sediment enrichment.</title>
        <authorList>
            <person name="Gao L."/>
            <person name="Fang B.-Z."/>
            <person name="Li W.-J."/>
        </authorList>
    </citation>
    <scope>NUCLEOTIDE SEQUENCE [LARGE SCALE GENOMIC DNA]</scope>
    <source>
        <strain evidence="6 7">EGI FJ00035</strain>
    </source>
</reference>
<dbReference type="InterPro" id="IPR005119">
    <property type="entry name" value="LysR_subst-bd"/>
</dbReference>
<keyword evidence="3" id="KW-0238">DNA-binding</keyword>
<evidence type="ECO:0000256" key="1">
    <source>
        <dbReference type="ARBA" id="ARBA00009437"/>
    </source>
</evidence>
<evidence type="ECO:0000256" key="4">
    <source>
        <dbReference type="ARBA" id="ARBA00023163"/>
    </source>
</evidence>
<organism evidence="6 7">
    <name type="scientific">Chelativorans salis</name>
    <dbReference type="NCBI Taxonomy" id="2978478"/>
    <lineage>
        <taxon>Bacteria</taxon>
        <taxon>Pseudomonadati</taxon>
        <taxon>Pseudomonadota</taxon>
        <taxon>Alphaproteobacteria</taxon>
        <taxon>Hyphomicrobiales</taxon>
        <taxon>Phyllobacteriaceae</taxon>
        <taxon>Chelativorans</taxon>
    </lineage>
</organism>
<dbReference type="Proteomes" id="UP001320831">
    <property type="component" value="Unassembled WGS sequence"/>
</dbReference>
<dbReference type="CDD" id="cd08432">
    <property type="entry name" value="PBP2_GcdR_TrpI_HvrB_AmpR_like"/>
    <property type="match status" value="1"/>
</dbReference>
<dbReference type="Gene3D" id="1.10.10.10">
    <property type="entry name" value="Winged helix-like DNA-binding domain superfamily/Winged helix DNA-binding domain"/>
    <property type="match status" value="1"/>
</dbReference>
<feature type="domain" description="HTH lysR-type" evidence="5">
    <location>
        <begin position="9"/>
        <end position="66"/>
    </location>
</feature>
<dbReference type="Gene3D" id="3.40.190.10">
    <property type="entry name" value="Periplasmic binding protein-like II"/>
    <property type="match status" value="2"/>
</dbReference>
<dbReference type="PRINTS" id="PR00039">
    <property type="entry name" value="HTHLYSR"/>
</dbReference>
<proteinExistence type="inferred from homology"/>
<dbReference type="PANTHER" id="PTHR30537:SF74">
    <property type="entry name" value="HTH-TYPE TRANSCRIPTIONAL REGULATOR TRPI"/>
    <property type="match status" value="1"/>
</dbReference>
<dbReference type="SUPFAM" id="SSF53850">
    <property type="entry name" value="Periplasmic binding protein-like II"/>
    <property type="match status" value="1"/>
</dbReference>
<comment type="similarity">
    <text evidence="1">Belongs to the LysR transcriptional regulatory family.</text>
</comment>
<sequence>MPSERPRLPPFAALRAFHAAASYDRFRDAAEALGITESAISHQVRRLEEYLHVALFERTSGGARLTPAGQRYLEAIDPAIRQIQTATEALLGGDGRRVVRLTLPASLAVTWLIPHLSAFERAYSDIELQLVTTTRVLDLQRNQIDLAIRHGKGTWPGVTAEFLLHETAFPVAAPGYLTVREDEDPYAAVSRSRLIVNTRSPDEWEEWSRARGLPTLTPAATFEIEGQEEALRVAERGLGLAIGRRLFIEDRLSNGTLVAPFGAADPSGAAYYLCRPSGITPTAATRRAERWLRELAAAT</sequence>
<evidence type="ECO:0000313" key="7">
    <source>
        <dbReference type="Proteomes" id="UP001320831"/>
    </source>
</evidence>
<dbReference type="RefSeq" id="WP_260904581.1">
    <property type="nucleotide sequence ID" value="NZ_JAOCZP010000004.1"/>
</dbReference>